<organism evidence="3 4">
    <name type="scientific">Porites evermanni</name>
    <dbReference type="NCBI Taxonomy" id="104178"/>
    <lineage>
        <taxon>Eukaryota</taxon>
        <taxon>Metazoa</taxon>
        <taxon>Cnidaria</taxon>
        <taxon>Anthozoa</taxon>
        <taxon>Hexacorallia</taxon>
        <taxon>Scleractinia</taxon>
        <taxon>Fungiina</taxon>
        <taxon>Poritidae</taxon>
        <taxon>Porites</taxon>
    </lineage>
</organism>
<dbReference type="Proteomes" id="UP001159427">
    <property type="component" value="Unassembled WGS sequence"/>
</dbReference>
<reference evidence="3 4" key="1">
    <citation type="submission" date="2022-05" db="EMBL/GenBank/DDBJ databases">
        <authorList>
            <consortium name="Genoscope - CEA"/>
            <person name="William W."/>
        </authorList>
    </citation>
    <scope>NUCLEOTIDE SEQUENCE [LARGE SCALE GENOMIC DNA]</scope>
</reference>
<evidence type="ECO:0000313" key="4">
    <source>
        <dbReference type="Proteomes" id="UP001159427"/>
    </source>
</evidence>
<feature type="compositionally biased region" description="Acidic residues" evidence="1">
    <location>
        <begin position="56"/>
        <end position="66"/>
    </location>
</feature>
<name>A0ABN8MZ32_9CNID</name>
<proteinExistence type="predicted"/>
<sequence>KATLPLPSTKFLDIMTSKGLFLFSLVTFLTKVSCSPSPNPEDDGINEIQMGKDLNDDTGVDSDDMEIGQPDQGDIDVDSDGTPTRDDTDGKDEGFAQNRGNNGWQNGNNGEDLDDSDKDNAANRQHNKRAERGPKNRKQGTNSDEGKKGSKSQNTGTRRQQLMGTSGGSRPTACIVSIGYVFIMFWASQCA</sequence>
<protein>
    <submittedName>
        <fullName evidence="3">Uncharacterized protein</fullName>
    </submittedName>
</protein>
<feature type="region of interest" description="Disordered" evidence="1">
    <location>
        <begin position="33"/>
        <end position="171"/>
    </location>
</feature>
<feature type="compositionally biased region" description="Low complexity" evidence="1">
    <location>
        <begin position="98"/>
        <end position="110"/>
    </location>
</feature>
<feature type="signal peptide" evidence="2">
    <location>
        <begin position="1"/>
        <end position="34"/>
    </location>
</feature>
<dbReference type="EMBL" id="CALNXI010000715">
    <property type="protein sequence ID" value="CAH3039134.1"/>
    <property type="molecule type" value="Genomic_DNA"/>
</dbReference>
<gene>
    <name evidence="3" type="ORF">PEVE_00039922</name>
</gene>
<feature type="compositionally biased region" description="Polar residues" evidence="1">
    <location>
        <begin position="151"/>
        <end position="164"/>
    </location>
</feature>
<feature type="chain" id="PRO_5047357308" evidence="2">
    <location>
        <begin position="35"/>
        <end position="191"/>
    </location>
</feature>
<evidence type="ECO:0000256" key="1">
    <source>
        <dbReference type="SAM" id="MobiDB-lite"/>
    </source>
</evidence>
<comment type="caution">
    <text evidence="3">The sequence shown here is derived from an EMBL/GenBank/DDBJ whole genome shotgun (WGS) entry which is preliminary data.</text>
</comment>
<evidence type="ECO:0000256" key="2">
    <source>
        <dbReference type="SAM" id="SignalP"/>
    </source>
</evidence>
<keyword evidence="2" id="KW-0732">Signal</keyword>
<feature type="compositionally biased region" description="Basic and acidic residues" evidence="1">
    <location>
        <begin position="83"/>
        <end position="94"/>
    </location>
</feature>
<feature type="non-terminal residue" evidence="3">
    <location>
        <position position="1"/>
    </location>
</feature>
<keyword evidence="4" id="KW-1185">Reference proteome</keyword>
<accession>A0ABN8MZ32</accession>
<evidence type="ECO:0000313" key="3">
    <source>
        <dbReference type="EMBL" id="CAH3039134.1"/>
    </source>
</evidence>